<evidence type="ECO:0008006" key="10">
    <source>
        <dbReference type="Google" id="ProtNLM"/>
    </source>
</evidence>
<feature type="compositionally biased region" description="Pro residues" evidence="6">
    <location>
        <begin position="366"/>
        <end position="380"/>
    </location>
</feature>
<evidence type="ECO:0000256" key="2">
    <source>
        <dbReference type="ARBA" id="ARBA00008854"/>
    </source>
</evidence>
<dbReference type="Proteomes" id="UP000007947">
    <property type="component" value="Chromosome"/>
</dbReference>
<dbReference type="PANTHER" id="PTHR34478:SF2">
    <property type="entry name" value="MEMBRANE PROTEIN"/>
    <property type="match status" value="1"/>
</dbReference>
<feature type="transmembrane region" description="Helical" evidence="7">
    <location>
        <begin position="6"/>
        <end position="26"/>
    </location>
</feature>
<dbReference type="STRING" id="1032480.MLP_06360"/>
<comment type="subcellular location">
    <subcellularLocation>
        <location evidence="1">Membrane</location>
        <topology evidence="1">Single-pass membrane protein</topology>
    </subcellularLocation>
</comment>
<evidence type="ECO:0000256" key="6">
    <source>
        <dbReference type="SAM" id="MobiDB-lite"/>
    </source>
</evidence>
<dbReference type="Pfam" id="PF04011">
    <property type="entry name" value="LemA"/>
    <property type="match status" value="1"/>
</dbReference>
<keyword evidence="5 7" id="KW-0472">Membrane</keyword>
<dbReference type="eggNOG" id="COG1704">
    <property type="taxonomic scope" value="Bacteria"/>
</dbReference>
<evidence type="ECO:0000256" key="5">
    <source>
        <dbReference type="ARBA" id="ARBA00023136"/>
    </source>
</evidence>
<evidence type="ECO:0000313" key="9">
    <source>
        <dbReference type="Proteomes" id="UP000007947"/>
    </source>
</evidence>
<feature type="compositionally biased region" description="Low complexity" evidence="6">
    <location>
        <begin position="307"/>
        <end position="318"/>
    </location>
</feature>
<dbReference type="Gene3D" id="1.20.1440.20">
    <property type="entry name" value="LemA-like domain"/>
    <property type="match status" value="1"/>
</dbReference>
<dbReference type="OrthoDB" id="9804152at2"/>
<evidence type="ECO:0000313" key="8">
    <source>
        <dbReference type="EMBL" id="BAK33650.1"/>
    </source>
</evidence>
<dbReference type="InterPro" id="IPR007156">
    <property type="entry name" value="MamQ_LemA"/>
</dbReference>
<dbReference type="EMBL" id="AP012204">
    <property type="protein sequence ID" value="BAK33650.1"/>
    <property type="molecule type" value="Genomic_DNA"/>
</dbReference>
<feature type="region of interest" description="Disordered" evidence="6">
    <location>
        <begin position="200"/>
        <end position="405"/>
    </location>
</feature>
<name>F5XKW2_MICPN</name>
<reference evidence="8 9" key="1">
    <citation type="submission" date="2011-05" db="EMBL/GenBank/DDBJ databases">
        <title>Whole genome sequence of Microlunatus phosphovorus NM-1.</title>
        <authorList>
            <person name="Hosoyama A."/>
            <person name="Sasaki K."/>
            <person name="Harada T."/>
            <person name="Igarashi R."/>
            <person name="Kawakoshi A."/>
            <person name="Sasagawa M."/>
            <person name="Fukada J."/>
            <person name="Nakamura S."/>
            <person name="Katano Y."/>
            <person name="Hanada S."/>
            <person name="Kamagata Y."/>
            <person name="Nakamura N."/>
            <person name="Yamazaki S."/>
            <person name="Fujita N."/>
        </authorList>
    </citation>
    <scope>NUCLEOTIDE SEQUENCE [LARGE SCALE GENOMIC DNA]</scope>
    <source>
        <strain evidence="9">ATCC 700054 / DSM 10555 / JCM 9379 / NBRC 101784 / NCIMB 13414 / VKM Ac-1990 / NM-1</strain>
    </source>
</reference>
<dbReference type="InterPro" id="IPR023353">
    <property type="entry name" value="LemA-like_dom_sf"/>
</dbReference>
<organism evidence="8 9">
    <name type="scientific">Microlunatus phosphovorus (strain ATCC 700054 / DSM 10555 / JCM 9379 / NBRC 101784 / NCIMB 13414 / VKM Ac-1990 / NM-1)</name>
    <dbReference type="NCBI Taxonomy" id="1032480"/>
    <lineage>
        <taxon>Bacteria</taxon>
        <taxon>Bacillati</taxon>
        <taxon>Actinomycetota</taxon>
        <taxon>Actinomycetes</taxon>
        <taxon>Propionibacteriales</taxon>
        <taxon>Propionibacteriaceae</taxon>
        <taxon>Microlunatus</taxon>
    </lineage>
</organism>
<feature type="compositionally biased region" description="Low complexity" evidence="6">
    <location>
        <begin position="201"/>
        <end position="219"/>
    </location>
</feature>
<proteinExistence type="inferred from homology"/>
<evidence type="ECO:0000256" key="7">
    <source>
        <dbReference type="SAM" id="Phobius"/>
    </source>
</evidence>
<feature type="compositionally biased region" description="Low complexity" evidence="6">
    <location>
        <begin position="339"/>
        <end position="365"/>
    </location>
</feature>
<protein>
    <recommendedName>
        <fullName evidence="10">LemA family protein</fullName>
    </recommendedName>
</protein>
<feature type="compositionally biased region" description="Low complexity" evidence="6">
    <location>
        <begin position="381"/>
        <end position="391"/>
    </location>
</feature>
<sequence>MGTAITLIIVLLVIVAVIALVAMSAYNGFVKSRNLIQESWRQVDVELNRRYELIPNLVETVRAYAAHERNTLEDITRLRSQAQQLSQAEGGLPTQQRADVEAALSGAVRNLIVSVEAYPDLKSNTNFLELQRQLAETEDRIANGRRYYNANVRVYNTKVESVPTNIVANIFKFEKATYFEVNDPEVRQAPNVSFGEIAYRGDPQQAPQHPQQGQLPQQGFGPGHGGGNALPNPPQQQYGQQQYAPPPQQYQQQQYNQPPQQYGQAPQQQYGQPQYGQQPPQQQYGQPPQQQYGQPPQQQYAPPPYGQQPGQQYAPPAQSGYVPPSYGQSPAQPAQGYVPPQTGPQSGQPTAQSASSAQSAPQSPESAPPSSPESAPPSYQPPSSGQPSESGDSGGSRGYQPPSTT</sequence>
<dbReference type="PANTHER" id="PTHR34478">
    <property type="entry name" value="PROTEIN LEMA"/>
    <property type="match status" value="1"/>
</dbReference>
<keyword evidence="9" id="KW-1185">Reference proteome</keyword>
<dbReference type="SUPFAM" id="SSF140478">
    <property type="entry name" value="LemA-like"/>
    <property type="match status" value="1"/>
</dbReference>
<comment type="similarity">
    <text evidence="2">Belongs to the LemA family.</text>
</comment>
<dbReference type="HOGENOM" id="CLU_056714_2_0_11"/>
<keyword evidence="3 7" id="KW-0812">Transmembrane</keyword>
<accession>F5XKW2</accession>
<evidence type="ECO:0000256" key="3">
    <source>
        <dbReference type="ARBA" id="ARBA00022692"/>
    </source>
</evidence>
<keyword evidence="4 7" id="KW-1133">Transmembrane helix</keyword>
<evidence type="ECO:0000256" key="1">
    <source>
        <dbReference type="ARBA" id="ARBA00004167"/>
    </source>
</evidence>
<dbReference type="AlphaFoldDB" id="F5XKW2"/>
<feature type="compositionally biased region" description="Low complexity" evidence="6">
    <location>
        <begin position="235"/>
        <end position="300"/>
    </location>
</feature>
<evidence type="ECO:0000256" key="4">
    <source>
        <dbReference type="ARBA" id="ARBA00022989"/>
    </source>
</evidence>
<dbReference type="GO" id="GO:0016020">
    <property type="term" value="C:membrane"/>
    <property type="evidence" value="ECO:0007669"/>
    <property type="project" value="UniProtKB-SubCell"/>
</dbReference>
<dbReference type="KEGG" id="mph:MLP_06360"/>
<dbReference type="RefSeq" id="WP_013861539.1">
    <property type="nucleotide sequence ID" value="NC_015635.1"/>
</dbReference>
<gene>
    <name evidence="8" type="ordered locus">MLP_06360</name>
</gene>